<keyword evidence="1" id="KW-0812">Transmembrane</keyword>
<comment type="caution">
    <text evidence="2">The sequence shown here is derived from an EMBL/GenBank/DDBJ whole genome shotgun (WGS) entry which is preliminary data.</text>
</comment>
<organism evidence="2 3">
    <name type="scientific">Phocaeicola vulgatus str. 3975 RP4</name>
    <dbReference type="NCBI Taxonomy" id="1339352"/>
    <lineage>
        <taxon>Bacteria</taxon>
        <taxon>Pseudomonadati</taxon>
        <taxon>Bacteroidota</taxon>
        <taxon>Bacteroidia</taxon>
        <taxon>Bacteroidales</taxon>
        <taxon>Bacteroidaceae</taxon>
        <taxon>Phocaeicola</taxon>
    </lineage>
</organism>
<sequence length="147" mass="16310">MKQLYYAIQTILHGRGSNVTKVISLSLGLTVGILLFSQIAFELSYEKCYPEAGNLGIVRAYYHNLETGESMGDDGDIYDYSVFAPIAAALAENMPIEVEKATCINSYTANGNYYYENQLLSDDEQCLMVDTCFFQTFGIPVLKGNPN</sequence>
<dbReference type="EMBL" id="JNHM01000010">
    <property type="protein sequence ID" value="KDS56169.1"/>
    <property type="molecule type" value="Genomic_DNA"/>
</dbReference>
<accession>A0A069SMR5</accession>
<evidence type="ECO:0000313" key="3">
    <source>
        <dbReference type="Proteomes" id="UP000027661"/>
    </source>
</evidence>
<evidence type="ECO:0000313" key="2">
    <source>
        <dbReference type="EMBL" id="KDS56169.1"/>
    </source>
</evidence>
<dbReference type="Proteomes" id="UP000027661">
    <property type="component" value="Unassembled WGS sequence"/>
</dbReference>
<protein>
    <submittedName>
        <fullName evidence="2">ABC transporter domain protein</fullName>
    </submittedName>
</protein>
<evidence type="ECO:0000256" key="1">
    <source>
        <dbReference type="SAM" id="Phobius"/>
    </source>
</evidence>
<keyword evidence="1" id="KW-1133">Transmembrane helix</keyword>
<feature type="transmembrane region" description="Helical" evidence="1">
    <location>
        <begin position="21"/>
        <end position="41"/>
    </location>
</feature>
<dbReference type="AlphaFoldDB" id="A0A069SMR5"/>
<name>A0A069SMR5_PHOVU</name>
<reference evidence="2 3" key="1">
    <citation type="submission" date="2014-04" db="EMBL/GenBank/DDBJ databases">
        <authorList>
            <person name="Sears C."/>
            <person name="Carroll K."/>
            <person name="Sack B.R."/>
            <person name="Qadri F."/>
            <person name="Myers L.L."/>
            <person name="Chung G.-T."/>
            <person name="Escheverria P."/>
            <person name="Fraser C.M."/>
            <person name="Sadzewicz L."/>
            <person name="Shefchek K.A."/>
            <person name="Tallon L."/>
            <person name="Das S.P."/>
            <person name="Daugherty S."/>
            <person name="Mongodin E.F."/>
        </authorList>
    </citation>
    <scope>NUCLEOTIDE SEQUENCE [LARGE SCALE GENOMIC DNA]</scope>
    <source>
        <strain evidence="2 3">3975 RP4</strain>
    </source>
</reference>
<proteinExistence type="predicted"/>
<keyword evidence="1" id="KW-0472">Membrane</keyword>
<feature type="non-terminal residue" evidence="2">
    <location>
        <position position="147"/>
    </location>
</feature>
<gene>
    <name evidence="2" type="ORF">M099_0667</name>
</gene>